<evidence type="ECO:0000256" key="5">
    <source>
        <dbReference type="ARBA" id="ARBA00023136"/>
    </source>
</evidence>
<evidence type="ECO:0000256" key="1">
    <source>
        <dbReference type="ARBA" id="ARBA00004651"/>
    </source>
</evidence>
<reference evidence="7 8" key="1">
    <citation type="submission" date="2020-08" db="EMBL/GenBank/DDBJ databases">
        <title>Genomic Encyclopedia of Type Strains, Phase IV (KMG-IV): sequencing the most valuable type-strain genomes for metagenomic binning, comparative biology and taxonomic classification.</title>
        <authorList>
            <person name="Goeker M."/>
        </authorList>
    </citation>
    <scope>NUCLEOTIDE SEQUENCE [LARGE SCALE GENOMIC DNA]</scope>
    <source>
        <strain evidence="7 8">DSM 28570</strain>
    </source>
</reference>
<comment type="caution">
    <text evidence="7">The sequence shown here is derived from an EMBL/GenBank/DDBJ whole genome shotgun (WGS) entry which is preliminary data.</text>
</comment>
<comment type="subcellular location">
    <subcellularLocation>
        <location evidence="1">Cell membrane</location>
        <topology evidence="1">Multi-pass membrane protein</topology>
    </subcellularLocation>
</comment>
<dbReference type="PANTHER" id="PTHR40277">
    <property type="entry name" value="BLL5419 PROTEIN"/>
    <property type="match status" value="1"/>
</dbReference>
<keyword evidence="4 6" id="KW-1133">Transmembrane helix</keyword>
<feature type="transmembrane region" description="Helical" evidence="6">
    <location>
        <begin position="151"/>
        <end position="170"/>
    </location>
</feature>
<feature type="transmembrane region" description="Helical" evidence="6">
    <location>
        <begin position="115"/>
        <end position="139"/>
    </location>
</feature>
<feature type="transmembrane region" description="Helical" evidence="6">
    <location>
        <begin position="240"/>
        <end position="260"/>
    </location>
</feature>
<evidence type="ECO:0000256" key="3">
    <source>
        <dbReference type="ARBA" id="ARBA00022692"/>
    </source>
</evidence>
<keyword evidence="8" id="KW-1185">Reference proteome</keyword>
<organism evidence="7 8">
    <name type="scientific">Desulfoprunum benzoelyticum</name>
    <dbReference type="NCBI Taxonomy" id="1506996"/>
    <lineage>
        <taxon>Bacteria</taxon>
        <taxon>Pseudomonadati</taxon>
        <taxon>Thermodesulfobacteriota</taxon>
        <taxon>Desulfobulbia</taxon>
        <taxon>Desulfobulbales</taxon>
        <taxon>Desulfobulbaceae</taxon>
        <taxon>Desulfoprunum</taxon>
    </lineage>
</organism>
<sequence>MKFTRKQYVRALKVVISVAFFIVLFSFVQGKELMAMFRRIDWLYFTLSFALLPVMLSASCLKWKVILGDKGRHISFVQLLRIYAVGYFFSNLLPSTVGGDVVRSYYSGRLLNNQALAAVSIFVERFTGILLLFFLVAFAPLLAPELYRTPYILVPAGAGLVLLAITWCLLRLRDPLALPKKFLELTFSLLHAFSTWTGSALVAKAVGVLEGGCGFILQKLQRVRTELDNAMSAFRQDRVYLLRVVLLTVLFYFLTWVNVYISFRAFGVTPDFLHVCALVPAILFAAHVPVTLLGNLGYFESVFVFYFLLIGIPGAETLAMGILLRLKMLTMGVIGYIVYLFYTHKRKEEFAGLENFTRQ</sequence>
<keyword evidence="5 6" id="KW-0472">Membrane</keyword>
<feature type="transmembrane region" description="Helical" evidence="6">
    <location>
        <begin position="42"/>
        <end position="63"/>
    </location>
</feature>
<feature type="transmembrane region" description="Helical" evidence="6">
    <location>
        <begin position="322"/>
        <end position="342"/>
    </location>
</feature>
<keyword evidence="2" id="KW-1003">Cell membrane</keyword>
<protein>
    <recommendedName>
        <fullName evidence="9">Flippase-like domain-containing protein</fullName>
    </recommendedName>
</protein>
<evidence type="ECO:0000256" key="6">
    <source>
        <dbReference type="SAM" id="Phobius"/>
    </source>
</evidence>
<feature type="transmembrane region" description="Helical" evidence="6">
    <location>
        <begin position="296"/>
        <end position="315"/>
    </location>
</feature>
<dbReference type="Proteomes" id="UP000539642">
    <property type="component" value="Unassembled WGS sequence"/>
</dbReference>
<dbReference type="RefSeq" id="WP_183347541.1">
    <property type="nucleotide sequence ID" value="NZ_JACHEO010000001.1"/>
</dbReference>
<evidence type="ECO:0000256" key="2">
    <source>
        <dbReference type="ARBA" id="ARBA00022475"/>
    </source>
</evidence>
<name>A0A840UT92_9BACT</name>
<feature type="transmembrane region" description="Helical" evidence="6">
    <location>
        <begin position="272"/>
        <end position="290"/>
    </location>
</feature>
<gene>
    <name evidence="7" type="ORF">HNQ81_000291</name>
</gene>
<dbReference type="EMBL" id="JACHEO010000001">
    <property type="protein sequence ID" value="MBB5346584.1"/>
    <property type="molecule type" value="Genomic_DNA"/>
</dbReference>
<evidence type="ECO:0000313" key="7">
    <source>
        <dbReference type="EMBL" id="MBB5346584.1"/>
    </source>
</evidence>
<evidence type="ECO:0000256" key="4">
    <source>
        <dbReference type="ARBA" id="ARBA00022989"/>
    </source>
</evidence>
<dbReference type="InterPro" id="IPR022791">
    <property type="entry name" value="L-PG_synthase/AglD"/>
</dbReference>
<dbReference type="AlphaFoldDB" id="A0A840UT92"/>
<accession>A0A840UT92</accession>
<evidence type="ECO:0008006" key="9">
    <source>
        <dbReference type="Google" id="ProtNLM"/>
    </source>
</evidence>
<dbReference type="PANTHER" id="PTHR40277:SF1">
    <property type="entry name" value="BLL5419 PROTEIN"/>
    <property type="match status" value="1"/>
</dbReference>
<dbReference type="GO" id="GO:0005886">
    <property type="term" value="C:plasma membrane"/>
    <property type="evidence" value="ECO:0007669"/>
    <property type="project" value="UniProtKB-SubCell"/>
</dbReference>
<dbReference type="Pfam" id="PF03706">
    <property type="entry name" value="LPG_synthase_TM"/>
    <property type="match status" value="1"/>
</dbReference>
<dbReference type="NCBIfam" id="TIGR00374">
    <property type="entry name" value="flippase-like domain"/>
    <property type="match status" value="1"/>
</dbReference>
<keyword evidence="3 6" id="KW-0812">Transmembrane</keyword>
<proteinExistence type="predicted"/>
<feature type="transmembrane region" description="Helical" evidence="6">
    <location>
        <begin position="12"/>
        <end position="30"/>
    </location>
</feature>
<evidence type="ECO:0000313" key="8">
    <source>
        <dbReference type="Proteomes" id="UP000539642"/>
    </source>
</evidence>